<keyword evidence="1 3" id="KW-0489">Methyltransferase</keyword>
<accession>A0A1T4WSL7</accession>
<gene>
    <name evidence="3" type="ORF">SAMN02745704_01342</name>
</gene>
<dbReference type="AlphaFoldDB" id="A0A1T4WSL7"/>
<dbReference type="GO" id="GO:0008168">
    <property type="term" value="F:methyltransferase activity"/>
    <property type="evidence" value="ECO:0007669"/>
    <property type="project" value="UniProtKB-KW"/>
</dbReference>
<reference evidence="3 4" key="1">
    <citation type="submission" date="2017-02" db="EMBL/GenBank/DDBJ databases">
        <authorList>
            <person name="Peterson S.W."/>
        </authorList>
    </citation>
    <scope>NUCLEOTIDE SEQUENCE [LARGE SCALE GENOMIC DNA]</scope>
    <source>
        <strain evidence="3 4">DSM 16080</strain>
    </source>
</reference>
<dbReference type="SUPFAM" id="SSF53335">
    <property type="entry name" value="S-adenosyl-L-methionine-dependent methyltransferases"/>
    <property type="match status" value="1"/>
</dbReference>
<dbReference type="GO" id="GO:0031167">
    <property type="term" value="P:rRNA methylation"/>
    <property type="evidence" value="ECO:0007669"/>
    <property type="project" value="InterPro"/>
</dbReference>
<dbReference type="EMBL" id="FUYC01000004">
    <property type="protein sequence ID" value="SKA80372.1"/>
    <property type="molecule type" value="Genomic_DNA"/>
</dbReference>
<proteinExistence type="predicted"/>
<keyword evidence="2 3" id="KW-0808">Transferase</keyword>
<evidence type="ECO:0000256" key="1">
    <source>
        <dbReference type="ARBA" id="ARBA00022603"/>
    </source>
</evidence>
<dbReference type="PANTHER" id="PTHR43542:SF1">
    <property type="entry name" value="METHYLTRANSFERASE"/>
    <property type="match status" value="1"/>
</dbReference>
<protein>
    <submittedName>
        <fullName evidence="3">16S rRNA (Guanine966-N2)-methyltransferase</fullName>
    </submittedName>
</protein>
<dbReference type="STRING" id="1121449.SAMN02745704_01342"/>
<dbReference type="NCBIfam" id="TIGR00095">
    <property type="entry name" value="16S rRNA (guanine(966)-N(2))-methyltransferase RsmD"/>
    <property type="match status" value="1"/>
</dbReference>
<dbReference type="Proteomes" id="UP000190027">
    <property type="component" value="Unassembled WGS sequence"/>
</dbReference>
<name>A0A1T4WSL7_9BACT</name>
<dbReference type="PROSITE" id="PS00092">
    <property type="entry name" value="N6_MTASE"/>
    <property type="match status" value="1"/>
</dbReference>
<evidence type="ECO:0000313" key="4">
    <source>
        <dbReference type="Proteomes" id="UP000190027"/>
    </source>
</evidence>
<dbReference type="RefSeq" id="WP_078717008.1">
    <property type="nucleotide sequence ID" value="NZ_FUYC01000004.1"/>
</dbReference>
<dbReference type="GO" id="GO:0003676">
    <property type="term" value="F:nucleic acid binding"/>
    <property type="evidence" value="ECO:0007669"/>
    <property type="project" value="InterPro"/>
</dbReference>
<dbReference type="PANTHER" id="PTHR43542">
    <property type="entry name" value="METHYLTRANSFERASE"/>
    <property type="match status" value="1"/>
</dbReference>
<sequence>MRIISGRFGGRILRTSEGPGYRPATSKVRQSIFSMLEARGLQWPGARVADLFAGSGSLAIESLSRGADHALFVEKSASAAKVLRDNLQALGVARSQVRVAVADVIQVLKRGSEQVYDVIFVDPPYGKGLLDPALKALLANGWLAPDGFLLAEVEASLKPDCPEELECITDRTYGQTRIILWRNTTPDSPSTPEPLTR</sequence>
<dbReference type="Gene3D" id="3.40.50.150">
    <property type="entry name" value="Vaccinia Virus protein VP39"/>
    <property type="match status" value="1"/>
</dbReference>
<keyword evidence="4" id="KW-1185">Reference proteome</keyword>
<evidence type="ECO:0000256" key="2">
    <source>
        <dbReference type="ARBA" id="ARBA00022679"/>
    </source>
</evidence>
<dbReference type="CDD" id="cd02440">
    <property type="entry name" value="AdoMet_MTases"/>
    <property type="match status" value="1"/>
</dbReference>
<dbReference type="OrthoDB" id="9803017at2"/>
<dbReference type="InterPro" id="IPR002052">
    <property type="entry name" value="DNA_methylase_N6_adenine_CS"/>
</dbReference>
<evidence type="ECO:0000313" key="3">
    <source>
        <dbReference type="EMBL" id="SKA80372.1"/>
    </source>
</evidence>
<dbReference type="InterPro" id="IPR004398">
    <property type="entry name" value="RNA_MeTrfase_RsmD"/>
</dbReference>
<organism evidence="3 4">
    <name type="scientific">Paucidesulfovibrio gracilis DSM 16080</name>
    <dbReference type="NCBI Taxonomy" id="1121449"/>
    <lineage>
        <taxon>Bacteria</taxon>
        <taxon>Pseudomonadati</taxon>
        <taxon>Thermodesulfobacteriota</taxon>
        <taxon>Desulfovibrionia</taxon>
        <taxon>Desulfovibrionales</taxon>
        <taxon>Desulfovibrionaceae</taxon>
        <taxon>Paucidesulfovibrio</taxon>
    </lineage>
</organism>
<dbReference type="InterPro" id="IPR029063">
    <property type="entry name" value="SAM-dependent_MTases_sf"/>
</dbReference>
<dbReference type="Pfam" id="PF03602">
    <property type="entry name" value="Cons_hypoth95"/>
    <property type="match status" value="1"/>
</dbReference>
<dbReference type="PIRSF" id="PIRSF004553">
    <property type="entry name" value="CHP00095"/>
    <property type="match status" value="1"/>
</dbReference>